<dbReference type="OrthoDB" id="10251412at2759"/>
<dbReference type="OMA" id="WMTLYQR"/>
<dbReference type="GO" id="GO:0034551">
    <property type="term" value="P:mitochondrial respiratory chain complex III assembly"/>
    <property type="evidence" value="ECO:0000318"/>
    <property type="project" value="GO_Central"/>
</dbReference>
<evidence type="ECO:0000256" key="8">
    <source>
        <dbReference type="ARBA" id="ARBA00022989"/>
    </source>
</evidence>
<evidence type="ECO:0000256" key="4">
    <source>
        <dbReference type="ARBA" id="ARBA00022741"/>
    </source>
</evidence>
<sequence>MNTITGGGAGVNGAQPVRGLPKSILQYIPEPIQPLFENPLFSAGFGLLGVGSLVAIGRKGFQSVLIQGRRYFFVSVEVPSKDKSYHWLMDWLATKKDKTTRHVSVETTFHQHESGEIVSKINFIPSVGTHYVFYRGRVIKVERSREKNVIDMNSGNLWESITLTTLGTKRNIFQKLIEEAKIMALDKEEGKTIIYTSMGTEWRRFGHPRRKRPIGSVILDKGISETIITDVRKFLGNADWYNERGIPYRRGYLLYGPPGTGKSSFITALAGELQLSICILNLAGKGVSDVTLNQLLSTAPQRSIILLEDIDSAIQTNETNQPSSSSSNQSSNAISSGGMQYQGYSGPSSTMQYQGYGSSLTFSGLLNALDGVAASEGRILFMTTNHLEKLNKVLIRPGRVDLQIEIANSSPYQLEKMFLKFYPDHQELATQFVDKVKHLSLSPAQLQAYFMNFSTDPVEALENVNQLNLNK</sequence>
<dbReference type="EMBL" id="GL870973">
    <property type="protein sequence ID" value="EGC38598.1"/>
    <property type="molecule type" value="Genomic_DNA"/>
</dbReference>
<keyword evidence="5" id="KW-0999">Mitochondrion inner membrane</keyword>
<dbReference type="InterPro" id="IPR050747">
    <property type="entry name" value="Mitochondrial_chaperone_BCS1"/>
</dbReference>
<keyword evidence="8" id="KW-1133">Transmembrane helix</keyword>
<comment type="function">
    <text evidence="13">Chaperone necessary for the assembly of mitochondrial respiratory chain complex III.</text>
</comment>
<feature type="domain" description="AAA+ ATPase" evidence="15">
    <location>
        <begin position="248"/>
        <end position="410"/>
    </location>
</feature>
<keyword evidence="9" id="KW-0496">Mitochondrion</keyword>
<keyword evidence="7" id="KW-0067">ATP-binding</keyword>
<dbReference type="VEuPathDB" id="AmoebaDB:DICPUDRAFT_28373"/>
<dbReference type="Pfam" id="PF08740">
    <property type="entry name" value="BCS1_N"/>
    <property type="match status" value="1"/>
</dbReference>
<evidence type="ECO:0000256" key="9">
    <source>
        <dbReference type="ARBA" id="ARBA00023128"/>
    </source>
</evidence>
<evidence type="ECO:0000256" key="2">
    <source>
        <dbReference type="ARBA" id="ARBA00007448"/>
    </source>
</evidence>
<dbReference type="GeneID" id="10506998"/>
<feature type="compositionally biased region" description="Low complexity" evidence="14">
    <location>
        <begin position="323"/>
        <end position="339"/>
    </location>
</feature>
<evidence type="ECO:0000313" key="18">
    <source>
        <dbReference type="Proteomes" id="UP000001064"/>
    </source>
</evidence>
<evidence type="ECO:0000256" key="14">
    <source>
        <dbReference type="SAM" id="MobiDB-lite"/>
    </source>
</evidence>
<keyword evidence="6" id="KW-0378">Hydrolase</keyword>
<reference evidence="18" key="1">
    <citation type="journal article" date="2011" name="Genome Biol.">
        <title>Comparative genomics of the social amoebae Dictyostelium discoideum and Dictyostelium purpureum.</title>
        <authorList>
            <consortium name="US DOE Joint Genome Institute (JGI-PGF)"/>
            <person name="Sucgang R."/>
            <person name="Kuo A."/>
            <person name="Tian X."/>
            <person name="Salerno W."/>
            <person name="Parikh A."/>
            <person name="Feasley C.L."/>
            <person name="Dalin E."/>
            <person name="Tu H."/>
            <person name="Huang E."/>
            <person name="Barry K."/>
            <person name="Lindquist E."/>
            <person name="Shapiro H."/>
            <person name="Bruce D."/>
            <person name="Schmutz J."/>
            <person name="Salamov A."/>
            <person name="Fey P."/>
            <person name="Gaudet P."/>
            <person name="Anjard C."/>
            <person name="Babu M.M."/>
            <person name="Basu S."/>
            <person name="Bushmanova Y."/>
            <person name="van der Wel H."/>
            <person name="Katoh-Kurasawa M."/>
            <person name="Dinh C."/>
            <person name="Coutinho P.M."/>
            <person name="Saito T."/>
            <person name="Elias M."/>
            <person name="Schaap P."/>
            <person name="Kay R.R."/>
            <person name="Henrissat B."/>
            <person name="Eichinger L."/>
            <person name="Rivero F."/>
            <person name="Putnam N.H."/>
            <person name="West C.M."/>
            <person name="Loomis W.F."/>
            <person name="Chisholm R.L."/>
            <person name="Shaulsky G."/>
            <person name="Strassmann J.E."/>
            <person name="Queller D.C."/>
            <person name="Kuspa A."/>
            <person name="Grigoriev I.V."/>
        </authorList>
    </citation>
    <scope>NUCLEOTIDE SEQUENCE [LARGE SCALE GENOMIC DNA]</scope>
    <source>
        <strain evidence="18">QSDP1</strain>
    </source>
</reference>
<dbReference type="SMART" id="SM00382">
    <property type="entry name" value="AAA"/>
    <property type="match status" value="1"/>
</dbReference>
<dbReference type="FunCoup" id="F0ZBU1">
    <property type="interactions" value="271"/>
</dbReference>
<evidence type="ECO:0000256" key="12">
    <source>
        <dbReference type="ARBA" id="ARBA00048778"/>
    </source>
</evidence>
<feature type="region of interest" description="Disordered" evidence="14">
    <location>
        <begin position="317"/>
        <end position="339"/>
    </location>
</feature>
<name>F0ZBU1_DICPU</name>
<dbReference type="SMART" id="SM01024">
    <property type="entry name" value="BCS1_N"/>
    <property type="match status" value="1"/>
</dbReference>
<dbReference type="InParanoid" id="F0ZBU1"/>
<evidence type="ECO:0000256" key="1">
    <source>
        <dbReference type="ARBA" id="ARBA00004434"/>
    </source>
</evidence>
<dbReference type="InterPro" id="IPR057495">
    <property type="entry name" value="AAA_lid_BCS1"/>
</dbReference>
<evidence type="ECO:0008006" key="19">
    <source>
        <dbReference type="Google" id="ProtNLM"/>
    </source>
</evidence>
<feature type="domain" description="BCS1 N-terminal" evidence="16">
    <location>
        <begin position="48"/>
        <end position="217"/>
    </location>
</feature>
<keyword evidence="18" id="KW-1185">Reference proteome</keyword>
<dbReference type="InterPro" id="IPR003593">
    <property type="entry name" value="AAA+_ATPase"/>
</dbReference>
<evidence type="ECO:0000256" key="5">
    <source>
        <dbReference type="ARBA" id="ARBA00022792"/>
    </source>
</evidence>
<keyword evidence="10" id="KW-0472">Membrane</keyword>
<dbReference type="GO" id="GO:0005743">
    <property type="term" value="C:mitochondrial inner membrane"/>
    <property type="evidence" value="ECO:0000318"/>
    <property type="project" value="GO_Central"/>
</dbReference>
<evidence type="ECO:0000256" key="3">
    <source>
        <dbReference type="ARBA" id="ARBA00022692"/>
    </source>
</evidence>
<dbReference type="GO" id="GO:0016887">
    <property type="term" value="F:ATP hydrolysis activity"/>
    <property type="evidence" value="ECO:0007669"/>
    <property type="project" value="InterPro"/>
</dbReference>
<evidence type="ECO:0000313" key="17">
    <source>
        <dbReference type="EMBL" id="EGC38598.1"/>
    </source>
</evidence>
<evidence type="ECO:0000259" key="16">
    <source>
        <dbReference type="SMART" id="SM01024"/>
    </source>
</evidence>
<protein>
    <recommendedName>
        <fullName evidence="19">Mitochondrial chaperone BCS1</fullName>
    </recommendedName>
</protein>
<dbReference type="STRING" id="5786.F0ZBU1"/>
<evidence type="ECO:0000256" key="11">
    <source>
        <dbReference type="ARBA" id="ARBA00023186"/>
    </source>
</evidence>
<evidence type="ECO:0000256" key="10">
    <source>
        <dbReference type="ARBA" id="ARBA00023136"/>
    </source>
</evidence>
<dbReference type="CDD" id="cd19510">
    <property type="entry name" value="RecA-like_BCS1"/>
    <property type="match status" value="1"/>
</dbReference>
<proteinExistence type="inferred from homology"/>
<dbReference type="PANTHER" id="PTHR23070">
    <property type="entry name" value="BCS1 AAA-TYPE ATPASE"/>
    <property type="match status" value="1"/>
</dbReference>
<dbReference type="InterPro" id="IPR027417">
    <property type="entry name" value="P-loop_NTPase"/>
</dbReference>
<keyword evidence="3" id="KW-0812">Transmembrane</keyword>
<keyword evidence="11" id="KW-0143">Chaperone</keyword>
<dbReference type="AlphaFoldDB" id="F0ZBU1"/>
<dbReference type="Proteomes" id="UP000001064">
    <property type="component" value="Unassembled WGS sequence"/>
</dbReference>
<dbReference type="InterPro" id="IPR003959">
    <property type="entry name" value="ATPase_AAA_core"/>
</dbReference>
<dbReference type="InterPro" id="IPR014851">
    <property type="entry name" value="BCS1_N"/>
</dbReference>
<dbReference type="Pfam" id="PF00004">
    <property type="entry name" value="AAA"/>
    <property type="match status" value="1"/>
</dbReference>
<keyword evidence="4" id="KW-0547">Nucleotide-binding</keyword>
<gene>
    <name evidence="17" type="ORF">DICPUDRAFT_28373</name>
</gene>
<dbReference type="SUPFAM" id="SSF52540">
    <property type="entry name" value="P-loop containing nucleoside triphosphate hydrolases"/>
    <property type="match status" value="1"/>
</dbReference>
<dbReference type="GO" id="GO:0005524">
    <property type="term" value="F:ATP binding"/>
    <property type="evidence" value="ECO:0007669"/>
    <property type="project" value="UniProtKB-KW"/>
</dbReference>
<dbReference type="FunFam" id="3.40.50.300:FF:000768">
    <property type="entry name" value="Probable mitochondrial chaperone bcs1"/>
    <property type="match status" value="1"/>
</dbReference>
<dbReference type="Pfam" id="PF25426">
    <property type="entry name" value="AAA_lid_BCS1"/>
    <property type="match status" value="1"/>
</dbReference>
<comment type="similarity">
    <text evidence="2">Belongs to the AAA ATPase family. BCS1 subfamily.</text>
</comment>
<dbReference type="KEGG" id="dpp:DICPUDRAFT_28373"/>
<evidence type="ECO:0000256" key="6">
    <source>
        <dbReference type="ARBA" id="ARBA00022801"/>
    </source>
</evidence>
<evidence type="ECO:0000259" key="15">
    <source>
        <dbReference type="SMART" id="SM00382"/>
    </source>
</evidence>
<organism evidence="17 18">
    <name type="scientific">Dictyostelium purpureum</name>
    <name type="common">Slime mold</name>
    <dbReference type="NCBI Taxonomy" id="5786"/>
    <lineage>
        <taxon>Eukaryota</taxon>
        <taxon>Amoebozoa</taxon>
        <taxon>Evosea</taxon>
        <taxon>Eumycetozoa</taxon>
        <taxon>Dictyostelia</taxon>
        <taxon>Dictyosteliales</taxon>
        <taxon>Dictyosteliaceae</taxon>
        <taxon>Dictyostelium</taxon>
    </lineage>
</organism>
<accession>F0ZBU1</accession>
<evidence type="ECO:0000256" key="13">
    <source>
        <dbReference type="ARBA" id="ARBA00055292"/>
    </source>
</evidence>
<evidence type="ECO:0000256" key="7">
    <source>
        <dbReference type="ARBA" id="ARBA00022840"/>
    </source>
</evidence>
<dbReference type="GO" id="GO:0032979">
    <property type="term" value="P:protein insertion into mitochondrial inner membrane from matrix"/>
    <property type="evidence" value="ECO:0000318"/>
    <property type="project" value="GO_Central"/>
</dbReference>
<dbReference type="RefSeq" id="XP_003284877.1">
    <property type="nucleotide sequence ID" value="XM_003284829.1"/>
</dbReference>
<dbReference type="Gene3D" id="3.40.50.300">
    <property type="entry name" value="P-loop containing nucleotide triphosphate hydrolases"/>
    <property type="match status" value="1"/>
</dbReference>
<comment type="catalytic activity">
    <reaction evidence="12">
        <text>ATP + H2O = ADP + phosphate + H(+)</text>
        <dbReference type="Rhea" id="RHEA:13065"/>
        <dbReference type="ChEBI" id="CHEBI:15377"/>
        <dbReference type="ChEBI" id="CHEBI:15378"/>
        <dbReference type="ChEBI" id="CHEBI:30616"/>
        <dbReference type="ChEBI" id="CHEBI:43474"/>
        <dbReference type="ChEBI" id="CHEBI:456216"/>
    </reaction>
    <physiologicalReaction direction="left-to-right" evidence="12">
        <dbReference type="Rhea" id="RHEA:13066"/>
    </physiologicalReaction>
</comment>
<dbReference type="eggNOG" id="KOG0743">
    <property type="taxonomic scope" value="Eukaryota"/>
</dbReference>
<comment type="subcellular location">
    <subcellularLocation>
        <location evidence="1">Mitochondrion inner membrane</location>
        <topology evidence="1">Single-pass membrane protein</topology>
    </subcellularLocation>
</comment>